<feature type="domain" description="AMP-dependent synthetase/ligase" evidence="3">
    <location>
        <begin position="11"/>
        <end position="368"/>
    </location>
</feature>
<dbReference type="EMBL" id="JQAZ01000002">
    <property type="protein sequence ID" value="KRN32939.1"/>
    <property type="molecule type" value="Genomic_DNA"/>
</dbReference>
<dbReference type="PANTHER" id="PTHR43201">
    <property type="entry name" value="ACYL-COA SYNTHETASE"/>
    <property type="match status" value="1"/>
</dbReference>
<evidence type="ECO:0000259" key="3">
    <source>
        <dbReference type="Pfam" id="PF00501"/>
    </source>
</evidence>
<dbReference type="SUPFAM" id="SSF56801">
    <property type="entry name" value="Acetyl-CoA synthetase-like"/>
    <property type="match status" value="1"/>
</dbReference>
<accession>A0A0R2FLR3</accession>
<dbReference type="Proteomes" id="UP000051751">
    <property type="component" value="Unassembled WGS sequence"/>
</dbReference>
<dbReference type="GO" id="GO:0006631">
    <property type="term" value="P:fatty acid metabolic process"/>
    <property type="evidence" value="ECO:0007669"/>
    <property type="project" value="TreeGrafter"/>
</dbReference>
<reference evidence="7 8" key="1">
    <citation type="journal article" date="2015" name="Genome Announc.">
        <title>Expanding the biotechnology potential of lactobacilli through comparative genomics of 213 strains and associated genera.</title>
        <authorList>
            <person name="Sun Z."/>
            <person name="Harris H.M."/>
            <person name="McCann A."/>
            <person name="Guo C."/>
            <person name="Argimon S."/>
            <person name="Zhang W."/>
            <person name="Yang X."/>
            <person name="Jeffery I.B."/>
            <person name="Cooney J.C."/>
            <person name="Kagawa T.F."/>
            <person name="Liu W."/>
            <person name="Song Y."/>
            <person name="Salvetti E."/>
            <person name="Wrobel A."/>
            <person name="Rasinkangas P."/>
            <person name="Parkhill J."/>
            <person name="Rea M.C."/>
            <person name="O'Sullivan O."/>
            <person name="Ritari J."/>
            <person name="Douillard F.P."/>
            <person name="Paul Ross R."/>
            <person name="Yang R."/>
            <person name="Briner A.E."/>
            <person name="Felis G.E."/>
            <person name="de Vos W.M."/>
            <person name="Barrangou R."/>
            <person name="Klaenhammer T.R."/>
            <person name="Caufield P.W."/>
            <person name="Cui Y."/>
            <person name="Zhang H."/>
            <person name="O'Toole P.W."/>
        </authorList>
    </citation>
    <scope>NUCLEOTIDE SEQUENCE [LARGE SCALE GENOMIC DNA]</scope>
    <source>
        <strain evidence="5 8">ATCC BAA-66</strain>
        <strain evidence="6 7">DSM 13344</strain>
    </source>
</reference>
<comment type="similarity">
    <text evidence="1">Belongs to the ATP-dependent AMP-binding enzyme family.</text>
</comment>
<sequence>MTKLTQALQKQLIDFPNRPLIKEASEADWHTGAQFAADVAHLEQAYTDAKIGAHDLLLVCLSNSTAYPELMQSMWDRGIAVHPIAGNTPVAELLNEWHEQDYTAMVVDNHLRDALMTAENLTAEALNIDTNPNLSLLVDTKRVENRIQSPAAPILEDDLALILNTSGTTGKPKRVGLSHRLIYNAGRHNAASQSITDQDTTMIVMPMFHINAQVMAVVTTRLSGGKIVVTPKFSASHFWQQCAENDVTWVAVVPTIVTILLINQNANAQYEQYQDQLKLRFVRSSSFSLPEDKFTAFEKRFHTQILEGYGMTETASQVTINPIDAPVIGSAGKVYGTDLAIYTDGQFTTAPNVSGEIAVKGDHVISHYMDGEHDSFKDGWFLTGDLGYVDEKGYLFVQGRSKDMISRGGEKVAPAYVENALNKLSFIKELAVIGLPDPIHDEAVTAVIVPKVWDPSQEQAWQDALFAFAQQKLAKYEQPTLVYFIKEFPVNNTGKVLRAELKQQILQQQVSSC</sequence>
<dbReference type="Gene3D" id="3.30.300.30">
    <property type="match status" value="1"/>
</dbReference>
<dbReference type="PANTHER" id="PTHR43201:SF5">
    <property type="entry name" value="MEDIUM-CHAIN ACYL-COA LIGASE ACSF2, MITOCHONDRIAL"/>
    <property type="match status" value="1"/>
</dbReference>
<proteinExistence type="inferred from homology"/>
<evidence type="ECO:0000313" key="6">
    <source>
        <dbReference type="EMBL" id="KRN32939.1"/>
    </source>
</evidence>
<evidence type="ECO:0000259" key="4">
    <source>
        <dbReference type="Pfam" id="PF13193"/>
    </source>
</evidence>
<dbReference type="GO" id="GO:0031956">
    <property type="term" value="F:medium-chain fatty acid-CoA ligase activity"/>
    <property type="evidence" value="ECO:0007669"/>
    <property type="project" value="TreeGrafter"/>
</dbReference>
<protein>
    <submittedName>
        <fullName evidence="5">Acyl-CoA synthetase family protein</fullName>
    </submittedName>
</protein>
<evidence type="ECO:0000256" key="1">
    <source>
        <dbReference type="ARBA" id="ARBA00006432"/>
    </source>
</evidence>
<dbReference type="Pfam" id="PF00501">
    <property type="entry name" value="AMP-binding"/>
    <property type="match status" value="1"/>
</dbReference>
<dbReference type="PATRIC" id="fig|81857.3.peg.854"/>
<dbReference type="InterPro" id="IPR000873">
    <property type="entry name" value="AMP-dep_synth/lig_dom"/>
</dbReference>
<keyword evidence="2" id="KW-0436">Ligase</keyword>
<dbReference type="OrthoDB" id="9762242at2"/>
<dbReference type="PROSITE" id="PS00455">
    <property type="entry name" value="AMP_BINDING"/>
    <property type="match status" value="1"/>
</dbReference>
<keyword evidence="7" id="KW-1185">Reference proteome</keyword>
<dbReference type="EMBL" id="JQAT01000002">
    <property type="protein sequence ID" value="KRN28651.1"/>
    <property type="molecule type" value="Genomic_DNA"/>
</dbReference>
<dbReference type="Proteomes" id="UP000051645">
    <property type="component" value="Unassembled WGS sequence"/>
</dbReference>
<dbReference type="AlphaFoldDB" id="A0A0R2FLR3"/>
<dbReference type="Pfam" id="PF13193">
    <property type="entry name" value="AMP-binding_C"/>
    <property type="match status" value="1"/>
</dbReference>
<dbReference type="Gene3D" id="3.40.50.12780">
    <property type="entry name" value="N-terminal domain of ligase-like"/>
    <property type="match status" value="1"/>
</dbReference>
<evidence type="ECO:0000313" key="8">
    <source>
        <dbReference type="Proteomes" id="UP000051751"/>
    </source>
</evidence>
<evidence type="ECO:0000313" key="5">
    <source>
        <dbReference type="EMBL" id="KRN28651.1"/>
    </source>
</evidence>
<dbReference type="InterPro" id="IPR042099">
    <property type="entry name" value="ANL_N_sf"/>
</dbReference>
<dbReference type="InterPro" id="IPR020845">
    <property type="entry name" value="AMP-binding_CS"/>
</dbReference>
<evidence type="ECO:0000256" key="2">
    <source>
        <dbReference type="ARBA" id="ARBA00022598"/>
    </source>
</evidence>
<gene>
    <name evidence="5" type="ORF">IV38_GL000852</name>
    <name evidence="6" type="ORF">IV40_GL001001</name>
</gene>
<evidence type="ECO:0000313" key="7">
    <source>
        <dbReference type="Proteomes" id="UP000051645"/>
    </source>
</evidence>
<dbReference type="InterPro" id="IPR045851">
    <property type="entry name" value="AMP-bd_C_sf"/>
</dbReference>
<dbReference type="RefSeq" id="WP_057769165.1">
    <property type="nucleotide sequence ID" value="NZ_JQAT01000002.1"/>
</dbReference>
<dbReference type="InterPro" id="IPR025110">
    <property type="entry name" value="AMP-bd_C"/>
</dbReference>
<organism evidence="5 8">
    <name type="scientific">Lactobacillus selangorensis</name>
    <dbReference type="NCBI Taxonomy" id="81857"/>
    <lineage>
        <taxon>Bacteria</taxon>
        <taxon>Bacillati</taxon>
        <taxon>Bacillota</taxon>
        <taxon>Bacilli</taxon>
        <taxon>Lactobacillales</taxon>
        <taxon>Lactobacillaceae</taxon>
        <taxon>Lactobacillus</taxon>
    </lineage>
</organism>
<name>A0A0R2FLR3_9LACO</name>
<dbReference type="STRING" id="81857.IV38_GL000852"/>
<feature type="domain" description="AMP-binding enzyme C-terminal" evidence="4">
    <location>
        <begin position="417"/>
        <end position="495"/>
    </location>
</feature>
<comment type="caution">
    <text evidence="5">The sequence shown here is derived from an EMBL/GenBank/DDBJ whole genome shotgun (WGS) entry which is preliminary data.</text>
</comment>